<dbReference type="EMBL" id="AVOT02001960">
    <property type="protein sequence ID" value="MBW0468746.1"/>
    <property type="molecule type" value="Genomic_DNA"/>
</dbReference>
<gene>
    <name evidence="2" type="ORF">O181_008461</name>
</gene>
<comment type="caution">
    <text evidence="2">The sequence shown here is derived from an EMBL/GenBank/DDBJ whole genome shotgun (WGS) entry which is preliminary data.</text>
</comment>
<dbReference type="Proteomes" id="UP000765509">
    <property type="component" value="Unassembled WGS sequence"/>
</dbReference>
<keyword evidence="3" id="KW-1185">Reference proteome</keyword>
<feature type="compositionally biased region" description="Basic and acidic residues" evidence="1">
    <location>
        <begin position="1"/>
        <end position="11"/>
    </location>
</feature>
<organism evidence="2 3">
    <name type="scientific">Austropuccinia psidii MF-1</name>
    <dbReference type="NCBI Taxonomy" id="1389203"/>
    <lineage>
        <taxon>Eukaryota</taxon>
        <taxon>Fungi</taxon>
        <taxon>Dikarya</taxon>
        <taxon>Basidiomycota</taxon>
        <taxon>Pucciniomycotina</taxon>
        <taxon>Pucciniomycetes</taxon>
        <taxon>Pucciniales</taxon>
        <taxon>Sphaerophragmiaceae</taxon>
        <taxon>Austropuccinia</taxon>
    </lineage>
</organism>
<accession>A0A9Q3GIJ3</accession>
<proteinExistence type="predicted"/>
<evidence type="ECO:0000313" key="3">
    <source>
        <dbReference type="Proteomes" id="UP000765509"/>
    </source>
</evidence>
<dbReference type="AlphaFoldDB" id="A0A9Q3GIJ3"/>
<sequence length="130" mass="14662">MPMSREKREVQKAQAENKANRCVRGEVNHGNNDNESPSGTPSDGNRQKFSKQSCFSLQEYGKRLDPENCKLHRKIIEDYVSIAQIKLEEQIKKKNVIIVWKGENGTTVPIRARAIKSGNKTQREGGPIGI</sequence>
<evidence type="ECO:0000313" key="2">
    <source>
        <dbReference type="EMBL" id="MBW0468746.1"/>
    </source>
</evidence>
<feature type="compositionally biased region" description="Polar residues" evidence="1">
    <location>
        <begin position="29"/>
        <end position="44"/>
    </location>
</feature>
<feature type="region of interest" description="Disordered" evidence="1">
    <location>
        <begin position="1"/>
        <end position="52"/>
    </location>
</feature>
<reference evidence="2" key="1">
    <citation type="submission" date="2021-03" db="EMBL/GenBank/DDBJ databases">
        <title>Draft genome sequence of rust myrtle Austropuccinia psidii MF-1, a brazilian biotype.</title>
        <authorList>
            <person name="Quecine M.C."/>
            <person name="Pachon D.M.R."/>
            <person name="Bonatelli M.L."/>
            <person name="Correr F.H."/>
            <person name="Franceschini L.M."/>
            <person name="Leite T.F."/>
            <person name="Margarido G.R.A."/>
            <person name="Almeida C.A."/>
            <person name="Ferrarezi J.A."/>
            <person name="Labate C.A."/>
        </authorList>
    </citation>
    <scope>NUCLEOTIDE SEQUENCE</scope>
    <source>
        <strain evidence="2">MF-1</strain>
    </source>
</reference>
<name>A0A9Q3GIJ3_9BASI</name>
<evidence type="ECO:0000256" key="1">
    <source>
        <dbReference type="SAM" id="MobiDB-lite"/>
    </source>
</evidence>
<protein>
    <submittedName>
        <fullName evidence="2">Uncharacterized protein</fullName>
    </submittedName>
</protein>